<dbReference type="InterPro" id="IPR013785">
    <property type="entry name" value="Aldolase_TIM"/>
</dbReference>
<evidence type="ECO:0000313" key="2">
    <source>
        <dbReference type="EMBL" id="CAK0734086.1"/>
    </source>
</evidence>
<dbReference type="SUPFAM" id="SSF51569">
    <property type="entry name" value="Aldolase"/>
    <property type="match status" value="1"/>
</dbReference>
<protein>
    <recommendedName>
        <fullName evidence="4">Transaldolase</fullName>
    </recommendedName>
</protein>
<dbReference type="EMBL" id="CAUYUE010000001">
    <property type="protein sequence ID" value="CAK0734086.1"/>
    <property type="molecule type" value="Genomic_DNA"/>
</dbReference>
<evidence type="ECO:0000256" key="1">
    <source>
        <dbReference type="ARBA" id="ARBA00023270"/>
    </source>
</evidence>
<keyword evidence="1" id="KW-0704">Schiff base</keyword>
<name>A0AAV1HRQ2_9CHLO</name>
<dbReference type="PANTHER" id="PTHR10683">
    <property type="entry name" value="TRANSALDOLASE"/>
    <property type="match status" value="1"/>
</dbReference>
<dbReference type="AlphaFoldDB" id="A0AAV1HRQ2"/>
<reference evidence="2 3" key="1">
    <citation type="submission" date="2023-10" db="EMBL/GenBank/DDBJ databases">
        <authorList>
            <person name="Maclean D."/>
            <person name="Macfadyen A."/>
        </authorList>
    </citation>
    <scope>NUCLEOTIDE SEQUENCE [LARGE SCALE GENOMIC DNA]</scope>
</reference>
<dbReference type="Pfam" id="PF00923">
    <property type="entry name" value="TAL_FSA"/>
    <property type="match status" value="1"/>
</dbReference>
<dbReference type="PANTHER" id="PTHR10683:SF18">
    <property type="entry name" value="TRANSALDOLASE"/>
    <property type="match status" value="1"/>
</dbReference>
<comment type="caution">
    <text evidence="2">The sequence shown here is derived from an EMBL/GenBank/DDBJ whole genome shotgun (WGS) entry which is preliminary data.</text>
</comment>
<organism evidence="2 3">
    <name type="scientific">Coccomyxa viridis</name>
    <dbReference type="NCBI Taxonomy" id="1274662"/>
    <lineage>
        <taxon>Eukaryota</taxon>
        <taxon>Viridiplantae</taxon>
        <taxon>Chlorophyta</taxon>
        <taxon>core chlorophytes</taxon>
        <taxon>Trebouxiophyceae</taxon>
        <taxon>Trebouxiophyceae incertae sedis</taxon>
        <taxon>Coccomyxaceae</taxon>
        <taxon>Coccomyxa</taxon>
    </lineage>
</organism>
<dbReference type="InterPro" id="IPR001585">
    <property type="entry name" value="TAL/FSA"/>
</dbReference>
<gene>
    <name evidence="2" type="ORF">CVIRNUC_000381</name>
</gene>
<dbReference type="Proteomes" id="UP001314263">
    <property type="component" value="Unassembled WGS sequence"/>
</dbReference>
<keyword evidence="3" id="KW-1185">Reference proteome</keyword>
<accession>A0AAV1HRQ2</accession>
<dbReference type="GO" id="GO:0005975">
    <property type="term" value="P:carbohydrate metabolic process"/>
    <property type="evidence" value="ECO:0007669"/>
    <property type="project" value="InterPro"/>
</dbReference>
<evidence type="ECO:0000313" key="3">
    <source>
        <dbReference type="Proteomes" id="UP001314263"/>
    </source>
</evidence>
<dbReference type="Gene3D" id="3.20.20.70">
    <property type="entry name" value="Aldolase class I"/>
    <property type="match status" value="1"/>
</dbReference>
<sequence>MNSLHIQQHKFPALNAPSATPRAQRCATVRVACAAQLEKRYKSPSSSTASTELQYLESYTTVVPDTLLLQNIEEIEAPKAATVSSAVLAGILRTPGALQEYKFGIENAINYDKCHSKSGDDRLACLLDKATVNIGTLFSKQVEGRVSTEVDPRLAYDTDAMIKVAQNLLAQYKEMDIAQDRVLLRIPGTWEGIQAAKQLEDQGVPTHIILVYSLVQAMAAAQAGVSVIQPNIGRLDDWYAKHPGVIRDPKGPREDTGFMSGVNPGVRMAERIYNFCKKYHPKTNVMVSGVRKPADALALCGVDYLVVGPKVLATLKDSQTLQGYNDGLTSLPQQDDYAAPRLSPELAAQEDFADFECETVTKQIFEEGLGLAGVALLKQGVQGLVDDIERMLPFFSSISVGQE</sequence>
<evidence type="ECO:0008006" key="4">
    <source>
        <dbReference type="Google" id="ProtNLM"/>
    </source>
</evidence>
<proteinExistence type="predicted"/>